<dbReference type="PROSITE" id="PS50157">
    <property type="entry name" value="ZINC_FINGER_C2H2_2"/>
    <property type="match status" value="2"/>
</dbReference>
<keyword evidence="5" id="KW-0862">Zinc</keyword>
<dbReference type="SUPFAM" id="SSF57667">
    <property type="entry name" value="beta-beta-alpha zinc fingers"/>
    <property type="match status" value="1"/>
</dbReference>
<dbReference type="GO" id="GO:0003700">
    <property type="term" value="F:DNA-binding transcription factor activity"/>
    <property type="evidence" value="ECO:0007669"/>
    <property type="project" value="TreeGrafter"/>
</dbReference>
<dbReference type="PANTHER" id="PTHR45993">
    <property type="entry name" value="B-CELL LYMPHOMA/LEUKEMIA 11"/>
    <property type="match status" value="1"/>
</dbReference>
<dbReference type="Proteomes" id="UP000663846">
    <property type="component" value="Unassembled WGS sequence"/>
</dbReference>
<feature type="signal peptide" evidence="10">
    <location>
        <begin position="1"/>
        <end position="22"/>
    </location>
</feature>
<evidence type="ECO:0000256" key="3">
    <source>
        <dbReference type="ARBA" id="ARBA00022737"/>
    </source>
</evidence>
<dbReference type="FunFam" id="3.30.160.60:FF:000446">
    <property type="entry name" value="Zinc finger protein"/>
    <property type="match status" value="1"/>
</dbReference>
<evidence type="ECO:0000259" key="11">
    <source>
        <dbReference type="PROSITE" id="PS50157"/>
    </source>
</evidence>
<feature type="domain" description="C2H2-type" evidence="11">
    <location>
        <begin position="404"/>
        <end position="432"/>
    </location>
</feature>
<evidence type="ECO:0000256" key="2">
    <source>
        <dbReference type="ARBA" id="ARBA00022723"/>
    </source>
</evidence>
<dbReference type="GO" id="GO:0000978">
    <property type="term" value="F:RNA polymerase II cis-regulatory region sequence-specific DNA binding"/>
    <property type="evidence" value="ECO:0007669"/>
    <property type="project" value="TreeGrafter"/>
</dbReference>
<keyword evidence="8" id="KW-0539">Nucleus</keyword>
<evidence type="ECO:0000313" key="12">
    <source>
        <dbReference type="EMBL" id="CAE6475410.1"/>
    </source>
</evidence>
<dbReference type="Gene3D" id="3.30.160.60">
    <property type="entry name" value="Classic Zinc Finger"/>
    <property type="match status" value="2"/>
</dbReference>
<dbReference type="AlphaFoldDB" id="A0A8H3C6S9"/>
<dbReference type="SMART" id="SM00355">
    <property type="entry name" value="ZnF_C2H2"/>
    <property type="match status" value="2"/>
</dbReference>
<organism evidence="12 13">
    <name type="scientific">Rhizoctonia solani</name>
    <dbReference type="NCBI Taxonomy" id="456999"/>
    <lineage>
        <taxon>Eukaryota</taxon>
        <taxon>Fungi</taxon>
        <taxon>Dikarya</taxon>
        <taxon>Basidiomycota</taxon>
        <taxon>Agaricomycotina</taxon>
        <taxon>Agaricomycetes</taxon>
        <taxon>Cantharellales</taxon>
        <taxon>Ceratobasidiaceae</taxon>
        <taxon>Rhizoctonia</taxon>
    </lineage>
</organism>
<evidence type="ECO:0000256" key="1">
    <source>
        <dbReference type="ARBA" id="ARBA00004123"/>
    </source>
</evidence>
<dbReference type="EMBL" id="CAJMWS010001207">
    <property type="protein sequence ID" value="CAE6475410.1"/>
    <property type="molecule type" value="Genomic_DNA"/>
</dbReference>
<name>A0A8H3C6S9_9AGAM</name>
<evidence type="ECO:0000256" key="7">
    <source>
        <dbReference type="ARBA" id="ARBA00023163"/>
    </source>
</evidence>
<gene>
    <name evidence="12" type="ORF">RDB_LOCUS183533</name>
</gene>
<protein>
    <recommendedName>
        <fullName evidence="11">C2H2-type domain-containing protein</fullName>
    </recommendedName>
</protein>
<evidence type="ECO:0000256" key="9">
    <source>
        <dbReference type="PROSITE-ProRule" id="PRU00042"/>
    </source>
</evidence>
<feature type="chain" id="PRO_5034269924" description="C2H2-type domain-containing protein" evidence="10">
    <location>
        <begin position="23"/>
        <end position="432"/>
    </location>
</feature>
<dbReference type="InterPro" id="IPR013087">
    <property type="entry name" value="Znf_C2H2_type"/>
</dbReference>
<keyword evidence="3" id="KW-0677">Repeat</keyword>
<keyword evidence="10" id="KW-0732">Signal</keyword>
<reference evidence="12" key="1">
    <citation type="submission" date="2021-01" db="EMBL/GenBank/DDBJ databases">
        <authorList>
            <person name="Kaushik A."/>
        </authorList>
    </citation>
    <scope>NUCLEOTIDE SEQUENCE</scope>
    <source>
        <strain evidence="12">AG1-1C</strain>
    </source>
</reference>
<keyword evidence="6" id="KW-0805">Transcription regulation</keyword>
<feature type="domain" description="C2H2-type" evidence="11">
    <location>
        <begin position="376"/>
        <end position="403"/>
    </location>
</feature>
<evidence type="ECO:0000256" key="5">
    <source>
        <dbReference type="ARBA" id="ARBA00022833"/>
    </source>
</evidence>
<evidence type="ECO:0000256" key="8">
    <source>
        <dbReference type="ARBA" id="ARBA00023242"/>
    </source>
</evidence>
<comment type="subcellular location">
    <subcellularLocation>
        <location evidence="1">Nucleus</location>
    </subcellularLocation>
</comment>
<evidence type="ECO:0000256" key="4">
    <source>
        <dbReference type="ARBA" id="ARBA00022771"/>
    </source>
</evidence>
<accession>A0A8H3C6S9</accession>
<dbReference type="InterPro" id="IPR051497">
    <property type="entry name" value="Dev/Hematopoietic_TF"/>
</dbReference>
<keyword evidence="4 9" id="KW-0863">Zinc-finger</keyword>
<dbReference type="InterPro" id="IPR036236">
    <property type="entry name" value="Znf_C2H2_sf"/>
</dbReference>
<dbReference type="Pfam" id="PF00096">
    <property type="entry name" value="zf-C2H2"/>
    <property type="match status" value="1"/>
</dbReference>
<dbReference type="PROSITE" id="PS00028">
    <property type="entry name" value="ZINC_FINGER_C2H2_1"/>
    <property type="match status" value="1"/>
</dbReference>
<keyword evidence="2" id="KW-0479">Metal-binding</keyword>
<keyword evidence="7" id="KW-0804">Transcription</keyword>
<evidence type="ECO:0000256" key="10">
    <source>
        <dbReference type="SAM" id="SignalP"/>
    </source>
</evidence>
<sequence length="432" mass="47545">MDFWFFFLSLMTEAILLRLALDSELETVLPSALTYAFKQLGDLFLSISSVVGIAAGNLLAICPRCSNNRDKVFANSSEQPTIVGDGKLSKYPKLVQSTNQQTESSLGHKLNRHSTPRVPIPKGHFGTCATHKGNIVGCATFFEHDTHEYKLLCHGELFFRPKGTHIFRTGITVPKEPGRLFTVKLDNAGSKVVTFCFGPTSRALGEVNGYAEFLPVQTCIASSQEAYGLKYAPGQGCIFDWVYGSRPSSPYQWDYSLRYDVGWMHSNPVTEELFHLDEESQIEPCPPFEGHRGSGSLGHSLNGLDLGLVNHVSPEETQFDFAQMDLINSDIQQANGAKLLASSSVLPDLPVPLTFSHPGAPVSASPTVASQSVLRRTCTICNRVLRRPSALKIHMNAHYGRKPFQCNECDYGSTNATNLQRHRHNRHASGGS</sequence>
<evidence type="ECO:0000256" key="6">
    <source>
        <dbReference type="ARBA" id="ARBA00023015"/>
    </source>
</evidence>
<dbReference type="GO" id="GO:0005634">
    <property type="term" value="C:nucleus"/>
    <property type="evidence" value="ECO:0007669"/>
    <property type="project" value="UniProtKB-SubCell"/>
</dbReference>
<proteinExistence type="predicted"/>
<dbReference type="GO" id="GO:0006357">
    <property type="term" value="P:regulation of transcription by RNA polymerase II"/>
    <property type="evidence" value="ECO:0007669"/>
    <property type="project" value="TreeGrafter"/>
</dbReference>
<evidence type="ECO:0000313" key="13">
    <source>
        <dbReference type="Proteomes" id="UP000663846"/>
    </source>
</evidence>
<comment type="caution">
    <text evidence="12">The sequence shown here is derived from an EMBL/GenBank/DDBJ whole genome shotgun (WGS) entry which is preliminary data.</text>
</comment>
<dbReference type="PANTHER" id="PTHR45993:SF2">
    <property type="entry name" value="ZINC FINGER PROTEIN 296"/>
    <property type="match status" value="1"/>
</dbReference>
<dbReference type="GO" id="GO:0008270">
    <property type="term" value="F:zinc ion binding"/>
    <property type="evidence" value="ECO:0007669"/>
    <property type="project" value="UniProtKB-KW"/>
</dbReference>